<dbReference type="PANTHER" id="PTHR39168">
    <property type="entry name" value="TRANSCRIPTIONAL REGULATOR-RELATED"/>
    <property type="match status" value="1"/>
</dbReference>
<accession>A0A2A2M446</accession>
<dbReference type="GO" id="GO:0032791">
    <property type="term" value="F:lead ion binding"/>
    <property type="evidence" value="ECO:0007669"/>
    <property type="project" value="TreeGrafter"/>
</dbReference>
<dbReference type="PROSITE" id="PS50987">
    <property type="entry name" value="HTH_ARSR_2"/>
    <property type="match status" value="1"/>
</dbReference>
<dbReference type="GO" id="GO:0097063">
    <property type="term" value="F:cadmium ion sensor activity"/>
    <property type="evidence" value="ECO:0007669"/>
    <property type="project" value="TreeGrafter"/>
</dbReference>
<keyword evidence="3" id="KW-1185">Reference proteome</keyword>
<evidence type="ECO:0000313" key="3">
    <source>
        <dbReference type="Proteomes" id="UP000218231"/>
    </source>
</evidence>
<gene>
    <name evidence="2" type="ORF">WR25_27080</name>
</gene>
<dbReference type="GO" id="GO:0010288">
    <property type="term" value="P:response to lead ion"/>
    <property type="evidence" value="ECO:0007669"/>
    <property type="project" value="TreeGrafter"/>
</dbReference>
<name>A0A2A2M446_9BILA</name>
<dbReference type="SUPFAM" id="SSF46785">
    <property type="entry name" value="Winged helix' DNA-binding domain"/>
    <property type="match status" value="1"/>
</dbReference>
<dbReference type="GO" id="GO:0003677">
    <property type="term" value="F:DNA binding"/>
    <property type="evidence" value="ECO:0007669"/>
    <property type="project" value="TreeGrafter"/>
</dbReference>
<evidence type="ECO:0000313" key="2">
    <source>
        <dbReference type="EMBL" id="PAV92977.1"/>
    </source>
</evidence>
<dbReference type="EMBL" id="LIAE01005845">
    <property type="protein sequence ID" value="PAV92977.1"/>
    <property type="molecule type" value="Genomic_DNA"/>
</dbReference>
<dbReference type="GO" id="GO:0046686">
    <property type="term" value="P:response to cadmium ion"/>
    <property type="evidence" value="ECO:0007669"/>
    <property type="project" value="TreeGrafter"/>
</dbReference>
<dbReference type="InterPro" id="IPR052543">
    <property type="entry name" value="HTH_Metal-responsive_Reg"/>
</dbReference>
<dbReference type="OrthoDB" id="10657134at2759"/>
<dbReference type="Proteomes" id="UP000218231">
    <property type="component" value="Unassembled WGS sequence"/>
</dbReference>
<dbReference type="Gene3D" id="1.10.10.10">
    <property type="entry name" value="Winged helix-like DNA-binding domain superfamily/Winged helix DNA-binding domain"/>
    <property type="match status" value="1"/>
</dbReference>
<dbReference type="GO" id="GO:0003700">
    <property type="term" value="F:DNA-binding transcription factor activity"/>
    <property type="evidence" value="ECO:0007669"/>
    <property type="project" value="InterPro"/>
</dbReference>
<sequence>MPRGEPPPAAYTASGAQCQREILPGLALTIRHTNHPVLARTGGRASALIAARRVTSGSFSFMTAVRSISQVASLMADPKRSAMLWALIDGTPRAADELAVITGLSTSSACAHLSLLSSAGLLRHETRGRKRFFRLATPEVGTAVEALASVQLASRSVGGQGSSLQIPLSMRKARLCGDHLGGEVAAALLHRLHVAGWLEGSEQHLVVSQEGKGQLEAMGVFIDALAAADRRGCVICHCSKWNDQGPHLGGCLGQALLRLFTQSGWVREQEGSRAVHLTPLGQQQINAIACLPSRQVG</sequence>
<feature type="domain" description="HTH arsR-type" evidence="1">
    <location>
        <begin position="62"/>
        <end position="155"/>
    </location>
</feature>
<organism evidence="2 3">
    <name type="scientific">Diploscapter pachys</name>
    <dbReference type="NCBI Taxonomy" id="2018661"/>
    <lineage>
        <taxon>Eukaryota</taxon>
        <taxon>Metazoa</taxon>
        <taxon>Ecdysozoa</taxon>
        <taxon>Nematoda</taxon>
        <taxon>Chromadorea</taxon>
        <taxon>Rhabditida</taxon>
        <taxon>Rhabditina</taxon>
        <taxon>Rhabditomorpha</taxon>
        <taxon>Rhabditoidea</taxon>
        <taxon>Rhabditidae</taxon>
        <taxon>Diploscapter</taxon>
    </lineage>
</organism>
<dbReference type="InterPro" id="IPR036388">
    <property type="entry name" value="WH-like_DNA-bd_sf"/>
</dbReference>
<dbReference type="InterPro" id="IPR001845">
    <property type="entry name" value="HTH_ArsR_DNA-bd_dom"/>
</dbReference>
<dbReference type="AlphaFoldDB" id="A0A2A2M446"/>
<dbReference type="PANTHER" id="PTHR39168:SF1">
    <property type="entry name" value="TRANSCRIPTIONAL REGULATORY PROTEIN"/>
    <property type="match status" value="1"/>
</dbReference>
<proteinExistence type="predicted"/>
<reference evidence="2 3" key="1">
    <citation type="journal article" date="2017" name="Curr. Biol.">
        <title>Genome architecture and evolution of a unichromosomal asexual nematode.</title>
        <authorList>
            <person name="Fradin H."/>
            <person name="Zegar C."/>
            <person name="Gutwein M."/>
            <person name="Lucas J."/>
            <person name="Kovtun M."/>
            <person name="Corcoran D."/>
            <person name="Baugh L.R."/>
            <person name="Kiontke K."/>
            <person name="Gunsalus K."/>
            <person name="Fitch D.H."/>
            <person name="Piano F."/>
        </authorList>
    </citation>
    <scope>NUCLEOTIDE SEQUENCE [LARGE SCALE GENOMIC DNA]</scope>
    <source>
        <strain evidence="2">PF1309</strain>
    </source>
</reference>
<dbReference type="InterPro" id="IPR036390">
    <property type="entry name" value="WH_DNA-bd_sf"/>
</dbReference>
<evidence type="ECO:0000259" key="1">
    <source>
        <dbReference type="PROSITE" id="PS50987"/>
    </source>
</evidence>
<dbReference type="SMART" id="SM00418">
    <property type="entry name" value="HTH_ARSR"/>
    <property type="match status" value="1"/>
</dbReference>
<protein>
    <recommendedName>
        <fullName evidence="1">HTH arsR-type domain-containing protein</fullName>
    </recommendedName>
</protein>
<comment type="caution">
    <text evidence="2">The sequence shown here is derived from an EMBL/GenBank/DDBJ whole genome shotgun (WGS) entry which is preliminary data.</text>
</comment>